<reference evidence="2 3" key="1">
    <citation type="journal article" date="2015" name="Stand. Genomic Sci.">
        <title>Genomic Encyclopedia of Bacterial and Archaeal Type Strains, Phase III: the genomes of soil and plant-associated and newly described type strains.</title>
        <authorList>
            <person name="Whitman W.B."/>
            <person name="Woyke T."/>
            <person name="Klenk H.P."/>
            <person name="Zhou Y."/>
            <person name="Lilburn T.G."/>
            <person name="Beck B.J."/>
            <person name="De Vos P."/>
            <person name="Vandamme P."/>
            <person name="Eisen J.A."/>
            <person name="Garrity G."/>
            <person name="Hugenholtz P."/>
            <person name="Kyrpides N.C."/>
        </authorList>
    </citation>
    <scope>NUCLEOTIDE SEQUENCE [LARGE SCALE GENOMIC DNA]</scope>
    <source>
        <strain evidence="2 3">VKM Ac-2572</strain>
    </source>
</reference>
<feature type="transmembrane region" description="Helical" evidence="1">
    <location>
        <begin position="172"/>
        <end position="190"/>
    </location>
</feature>
<accession>A0A4R2HT97</accession>
<protein>
    <submittedName>
        <fullName evidence="2">Uncharacterized protein</fullName>
    </submittedName>
</protein>
<evidence type="ECO:0000256" key="1">
    <source>
        <dbReference type="SAM" id="Phobius"/>
    </source>
</evidence>
<feature type="transmembrane region" description="Helical" evidence="1">
    <location>
        <begin position="101"/>
        <end position="125"/>
    </location>
</feature>
<keyword evidence="1" id="KW-0812">Transmembrane</keyword>
<dbReference type="OrthoDB" id="3825218at2"/>
<sequence length="219" mass="22983">MTTQTAPSPTVADPVLRRRVGIVALLLALTAVAAVSGGLLWPEPAAGGETYAHSDIQPVRDLWWGLLVVLSAALVINVTAQALLTTFLVRRRGSAWATTGAVMMWIGTALYAVGGAGWAAAYYFATAPGVDASVIERINDDSAHLFGMLIPGALLIALGTVIQAVGLWRSHAVPRWIPLLWLTIVATFIVPGNGVAGLLTALPMTAASLGTAYYAWRRA</sequence>
<organism evidence="2 3">
    <name type="scientific">Kribbella steppae</name>
    <dbReference type="NCBI Taxonomy" id="2512223"/>
    <lineage>
        <taxon>Bacteria</taxon>
        <taxon>Bacillati</taxon>
        <taxon>Actinomycetota</taxon>
        <taxon>Actinomycetes</taxon>
        <taxon>Propionibacteriales</taxon>
        <taxon>Kribbellaceae</taxon>
        <taxon>Kribbella</taxon>
    </lineage>
</organism>
<evidence type="ECO:0000313" key="3">
    <source>
        <dbReference type="Proteomes" id="UP000294508"/>
    </source>
</evidence>
<dbReference type="Proteomes" id="UP000294508">
    <property type="component" value="Unassembled WGS sequence"/>
</dbReference>
<keyword evidence="3" id="KW-1185">Reference proteome</keyword>
<dbReference type="EMBL" id="SLWN01000002">
    <property type="protein sequence ID" value="TCO34603.1"/>
    <property type="molecule type" value="Genomic_DNA"/>
</dbReference>
<evidence type="ECO:0000313" key="2">
    <source>
        <dbReference type="EMBL" id="TCO34603.1"/>
    </source>
</evidence>
<comment type="caution">
    <text evidence="2">The sequence shown here is derived from an EMBL/GenBank/DDBJ whole genome shotgun (WGS) entry which is preliminary data.</text>
</comment>
<keyword evidence="1" id="KW-0472">Membrane</keyword>
<keyword evidence="1" id="KW-1133">Transmembrane helix</keyword>
<feature type="transmembrane region" description="Helical" evidence="1">
    <location>
        <begin position="20"/>
        <end position="42"/>
    </location>
</feature>
<feature type="transmembrane region" description="Helical" evidence="1">
    <location>
        <begin position="62"/>
        <end position="89"/>
    </location>
</feature>
<proteinExistence type="predicted"/>
<feature type="transmembrane region" description="Helical" evidence="1">
    <location>
        <begin position="196"/>
        <end position="216"/>
    </location>
</feature>
<dbReference type="RefSeq" id="WP_132208353.1">
    <property type="nucleotide sequence ID" value="NZ_SLWN01000002.1"/>
</dbReference>
<dbReference type="AlphaFoldDB" id="A0A4R2HT97"/>
<name>A0A4R2HT97_9ACTN</name>
<feature type="transmembrane region" description="Helical" evidence="1">
    <location>
        <begin position="145"/>
        <end position="165"/>
    </location>
</feature>
<gene>
    <name evidence="2" type="ORF">EV652_102670</name>
</gene>